<reference evidence="1" key="1">
    <citation type="journal article" date="2012" name="PLoS ONE">
        <title>Gene sets for utilization of primary and secondary nutrition supplies in the distal gut of endangered iberian lynx.</title>
        <authorList>
            <person name="Alcaide M."/>
            <person name="Messina E."/>
            <person name="Richter M."/>
            <person name="Bargiela R."/>
            <person name="Peplies J."/>
            <person name="Huws S.A."/>
            <person name="Newbold C.J."/>
            <person name="Golyshin P.N."/>
            <person name="Simon M.A."/>
            <person name="Lopez G."/>
            <person name="Yakimov M.M."/>
            <person name="Ferrer M."/>
        </authorList>
    </citation>
    <scope>NUCLEOTIDE SEQUENCE</scope>
</reference>
<evidence type="ECO:0000313" key="1">
    <source>
        <dbReference type="EMBL" id="EJX05702.1"/>
    </source>
</evidence>
<comment type="caution">
    <text evidence="1">The sequence shown here is derived from an EMBL/GenBank/DDBJ whole genome shotgun (WGS) entry which is preliminary data.</text>
</comment>
<protein>
    <submittedName>
        <fullName evidence="1">D-phosphoglycerate dehydrogenase</fullName>
    </submittedName>
</protein>
<name>J9GEE1_9ZZZZ</name>
<dbReference type="EMBL" id="AMCI01001387">
    <property type="protein sequence ID" value="EJX05702.1"/>
    <property type="molecule type" value="Genomic_DNA"/>
</dbReference>
<dbReference type="AlphaFoldDB" id="J9GEE1"/>
<sequence>MDAHDEAVEKLGKRYFTTPKKMGAQTAEANINAGLAAANQIVGYLKDGITTYQVNK</sequence>
<organism evidence="1">
    <name type="scientific">gut metagenome</name>
    <dbReference type="NCBI Taxonomy" id="749906"/>
    <lineage>
        <taxon>unclassified sequences</taxon>
        <taxon>metagenomes</taxon>
        <taxon>organismal metagenomes</taxon>
    </lineage>
</organism>
<accession>J9GEE1</accession>
<gene>
    <name evidence="1" type="ORF">EVA_06191</name>
</gene>
<dbReference type="Gene3D" id="3.40.50.720">
    <property type="entry name" value="NAD(P)-binding Rossmann-like Domain"/>
    <property type="match status" value="2"/>
</dbReference>
<proteinExistence type="predicted"/>